<dbReference type="GO" id="GO:0033567">
    <property type="term" value="P:DNA replication, Okazaki fragment processing"/>
    <property type="evidence" value="ECO:0007669"/>
    <property type="project" value="InterPro"/>
</dbReference>
<dbReference type="InterPro" id="IPR029060">
    <property type="entry name" value="PIN-like_dom_sf"/>
</dbReference>
<evidence type="ECO:0000256" key="1">
    <source>
        <dbReference type="ARBA" id="ARBA00022722"/>
    </source>
</evidence>
<dbReference type="GO" id="GO:0017108">
    <property type="term" value="F:5'-flap endonuclease activity"/>
    <property type="evidence" value="ECO:0007669"/>
    <property type="project" value="InterPro"/>
</dbReference>
<name>A0A6J5M5Z7_9CAUD</name>
<accession>A0A6J5M5Z7</accession>
<protein>
    <submittedName>
        <fullName evidence="4">Exo 5'-3' exonuclease (Including N-terminal domain of PolI)</fullName>
    </submittedName>
</protein>
<dbReference type="InterPro" id="IPR020046">
    <property type="entry name" value="5-3_exonucl_a-hlix_arch_N"/>
</dbReference>
<dbReference type="Gene3D" id="1.10.150.20">
    <property type="entry name" value="5' to 3' exonuclease, C-terminal subdomain"/>
    <property type="match status" value="1"/>
</dbReference>
<dbReference type="InterPro" id="IPR002421">
    <property type="entry name" value="5-3_exonuclease"/>
</dbReference>
<organism evidence="4">
    <name type="scientific">uncultured Caudovirales phage</name>
    <dbReference type="NCBI Taxonomy" id="2100421"/>
    <lineage>
        <taxon>Viruses</taxon>
        <taxon>Duplodnaviria</taxon>
        <taxon>Heunggongvirae</taxon>
        <taxon>Uroviricota</taxon>
        <taxon>Caudoviricetes</taxon>
        <taxon>Peduoviridae</taxon>
        <taxon>Maltschvirus</taxon>
        <taxon>Maltschvirus maltsch</taxon>
    </lineage>
</organism>
<evidence type="ECO:0000259" key="3">
    <source>
        <dbReference type="SMART" id="SM00475"/>
    </source>
</evidence>
<dbReference type="SUPFAM" id="SSF47807">
    <property type="entry name" value="5' to 3' exonuclease, C-terminal subdomain"/>
    <property type="match status" value="1"/>
</dbReference>
<evidence type="ECO:0000313" key="4">
    <source>
        <dbReference type="EMBL" id="CAB4140903.1"/>
    </source>
</evidence>
<dbReference type="GO" id="GO:0008409">
    <property type="term" value="F:5'-3' exonuclease activity"/>
    <property type="evidence" value="ECO:0007669"/>
    <property type="project" value="InterPro"/>
</dbReference>
<dbReference type="PANTHER" id="PTHR42646">
    <property type="entry name" value="FLAP ENDONUCLEASE XNI"/>
    <property type="match status" value="1"/>
</dbReference>
<evidence type="ECO:0000256" key="2">
    <source>
        <dbReference type="ARBA" id="ARBA00022801"/>
    </source>
</evidence>
<dbReference type="PANTHER" id="PTHR42646:SF2">
    <property type="entry name" value="5'-3' EXONUCLEASE FAMILY PROTEIN"/>
    <property type="match status" value="1"/>
</dbReference>
<dbReference type="Gene3D" id="3.40.50.1010">
    <property type="entry name" value="5'-nuclease"/>
    <property type="match status" value="1"/>
</dbReference>
<dbReference type="SMART" id="SM00279">
    <property type="entry name" value="HhH2"/>
    <property type="match status" value="1"/>
</dbReference>
<dbReference type="InterPro" id="IPR038969">
    <property type="entry name" value="FEN"/>
</dbReference>
<dbReference type="EMBL" id="LR796384">
    <property type="protein sequence ID" value="CAB4140903.1"/>
    <property type="molecule type" value="Genomic_DNA"/>
</dbReference>
<keyword evidence="4" id="KW-0269">Exonuclease</keyword>
<sequence>MRTLLIDGDILIYSVCSAAEYVARFDDETDVAFCNVHEALNICIARLDEWKTKLDASFMVVAFTGKDNFRKVIYPEYKAHRKACRKPCGYKPVKEMLAQAYPVKEEDPLEGDDILGILSTEGTYENPVIVSSDKDLNCIPGALWNPDKDDEPRFITKQEADRNWLMQTLTGDKTDGYPGLEGVGPVTAAKILKNGTWDEVQKAYTNAGFNEEYALTQARCARILRHGEYDWDTKEVKLWTP</sequence>
<dbReference type="GO" id="GO:0003677">
    <property type="term" value="F:DNA binding"/>
    <property type="evidence" value="ECO:0007669"/>
    <property type="project" value="InterPro"/>
</dbReference>
<proteinExistence type="predicted"/>
<keyword evidence="1" id="KW-0540">Nuclease</keyword>
<dbReference type="InterPro" id="IPR036279">
    <property type="entry name" value="5-3_exonuclease_C_sf"/>
</dbReference>
<dbReference type="Pfam" id="PF02739">
    <property type="entry name" value="5_3_exonuc_N"/>
    <property type="match status" value="1"/>
</dbReference>
<feature type="domain" description="5'-3' exonuclease" evidence="3">
    <location>
        <begin position="1"/>
        <end position="237"/>
    </location>
</feature>
<reference evidence="4" key="1">
    <citation type="submission" date="2020-04" db="EMBL/GenBank/DDBJ databases">
        <authorList>
            <person name="Chiriac C."/>
            <person name="Salcher M."/>
            <person name="Ghai R."/>
            <person name="Kavagutti S V."/>
        </authorList>
    </citation>
    <scope>NUCLEOTIDE SEQUENCE</scope>
</reference>
<dbReference type="InterPro" id="IPR008918">
    <property type="entry name" value="HhH2"/>
</dbReference>
<gene>
    <name evidence="4" type="ORF">UFOVP401_12</name>
</gene>
<dbReference type="SMART" id="SM00475">
    <property type="entry name" value="53EXOc"/>
    <property type="match status" value="1"/>
</dbReference>
<dbReference type="SUPFAM" id="SSF88723">
    <property type="entry name" value="PIN domain-like"/>
    <property type="match status" value="1"/>
</dbReference>
<keyword evidence="2" id="KW-0378">Hydrolase</keyword>